<dbReference type="InterPro" id="IPR018357">
    <property type="entry name" value="Hexapep_transf_CS"/>
</dbReference>
<dbReference type="PANTHER" id="PTHR23416:SF78">
    <property type="entry name" value="LIPOPOLYSACCHARIDE BIOSYNTHESIS O-ACETYL TRANSFERASE WBBJ-RELATED"/>
    <property type="match status" value="1"/>
</dbReference>
<evidence type="ECO:0000256" key="4">
    <source>
        <dbReference type="ARBA" id="ARBA00022737"/>
    </source>
</evidence>
<keyword evidence="2" id="KW-0441">Lipid A biosynthesis</keyword>
<gene>
    <name evidence="8" type="ORF">HU742_017860</name>
    <name evidence="7" type="ORF">HU742_08105</name>
</gene>
<protein>
    <submittedName>
        <fullName evidence="7">Acyltransferase</fullName>
    </submittedName>
</protein>
<evidence type="ECO:0000313" key="9">
    <source>
        <dbReference type="Proteomes" id="UP000659438"/>
    </source>
</evidence>
<dbReference type="GO" id="GO:0016020">
    <property type="term" value="C:membrane"/>
    <property type="evidence" value="ECO:0007669"/>
    <property type="project" value="GOC"/>
</dbReference>
<dbReference type="EMBL" id="JABWQX010000002">
    <property type="protein sequence ID" value="MBC3395164.1"/>
    <property type="molecule type" value="Genomic_DNA"/>
</dbReference>
<evidence type="ECO:0000256" key="5">
    <source>
        <dbReference type="ARBA" id="ARBA00023098"/>
    </source>
</evidence>
<dbReference type="PANTHER" id="PTHR23416">
    <property type="entry name" value="SIALIC ACID SYNTHASE-RELATED"/>
    <property type="match status" value="1"/>
</dbReference>
<keyword evidence="1" id="KW-0444">Lipid biosynthesis</keyword>
<keyword evidence="9" id="KW-1185">Reference proteome</keyword>
<dbReference type="PROSITE" id="PS00101">
    <property type="entry name" value="HEXAPEP_TRANSFERASES"/>
    <property type="match status" value="1"/>
</dbReference>
<keyword evidence="5" id="KW-0443">Lipid metabolism</keyword>
<dbReference type="GO" id="GO:0009245">
    <property type="term" value="P:lipid A biosynthetic process"/>
    <property type="evidence" value="ECO:0007669"/>
    <property type="project" value="UniProtKB-KW"/>
</dbReference>
<dbReference type="Gene3D" id="2.160.10.10">
    <property type="entry name" value="Hexapeptide repeat proteins"/>
    <property type="match status" value="1"/>
</dbReference>
<dbReference type="CDD" id="cd04647">
    <property type="entry name" value="LbH_MAT_like"/>
    <property type="match status" value="1"/>
</dbReference>
<evidence type="ECO:0000313" key="8">
    <source>
        <dbReference type="EMBL" id="MBV4553014.1"/>
    </source>
</evidence>
<dbReference type="Pfam" id="PF00132">
    <property type="entry name" value="Hexapep"/>
    <property type="match status" value="1"/>
</dbReference>
<organism evidence="7">
    <name type="scientific">Pseudomonas marvdashtae</name>
    <dbReference type="NCBI Taxonomy" id="2745500"/>
    <lineage>
        <taxon>Bacteria</taxon>
        <taxon>Pseudomonadati</taxon>
        <taxon>Pseudomonadota</taxon>
        <taxon>Gammaproteobacteria</taxon>
        <taxon>Pseudomonadales</taxon>
        <taxon>Pseudomonadaceae</taxon>
        <taxon>Pseudomonas</taxon>
    </lineage>
</organism>
<keyword evidence="6 7" id="KW-0012">Acyltransferase</keyword>
<name>A0A923FLQ6_9PSED</name>
<evidence type="ECO:0000256" key="1">
    <source>
        <dbReference type="ARBA" id="ARBA00022516"/>
    </source>
</evidence>
<evidence type="ECO:0000256" key="2">
    <source>
        <dbReference type="ARBA" id="ARBA00022556"/>
    </source>
</evidence>
<keyword evidence="3" id="KW-0808">Transferase</keyword>
<reference evidence="7 9" key="1">
    <citation type="journal article" date="2020" name="Microorganisms">
        <title>Reliable Identification of Environmental Pseudomonas Isolates Using the rpoD Gene.</title>
        <authorList>
            <consortium name="The Broad Institute Genome Sequencing Platform"/>
            <person name="Girard L."/>
            <person name="Lood C."/>
            <person name="Rokni-Zadeh H."/>
            <person name="van Noort V."/>
            <person name="Lavigne R."/>
            <person name="De Mot R."/>
        </authorList>
    </citation>
    <scope>NUCLEOTIDE SEQUENCE</scope>
    <source>
        <strain evidence="7 9">SWRI102</strain>
    </source>
</reference>
<keyword evidence="4" id="KW-0677">Repeat</keyword>
<dbReference type="InterPro" id="IPR011004">
    <property type="entry name" value="Trimer_LpxA-like_sf"/>
</dbReference>
<comment type="caution">
    <text evidence="7">The sequence shown here is derived from an EMBL/GenBank/DDBJ whole genome shotgun (WGS) entry which is preliminary data.</text>
</comment>
<reference evidence="7" key="2">
    <citation type="submission" date="2020-07" db="EMBL/GenBank/DDBJ databases">
        <authorList>
            <person name="Lood C."/>
            <person name="Girard L."/>
        </authorList>
    </citation>
    <scope>NUCLEOTIDE SEQUENCE</scope>
    <source>
        <strain evidence="7">SWRI102</strain>
    </source>
</reference>
<accession>A0A923FLQ6</accession>
<dbReference type="InterPro" id="IPR001451">
    <property type="entry name" value="Hexapep"/>
</dbReference>
<evidence type="ECO:0000256" key="6">
    <source>
        <dbReference type="ARBA" id="ARBA00023315"/>
    </source>
</evidence>
<dbReference type="InterPro" id="IPR051159">
    <property type="entry name" value="Hexapeptide_acetyltransf"/>
</dbReference>
<evidence type="ECO:0000256" key="3">
    <source>
        <dbReference type="ARBA" id="ARBA00022679"/>
    </source>
</evidence>
<dbReference type="Proteomes" id="UP000659438">
    <property type="component" value="Unassembled WGS sequence"/>
</dbReference>
<dbReference type="AlphaFoldDB" id="A0A923FLQ6"/>
<dbReference type="EMBL" id="JABWQX020000001">
    <property type="protein sequence ID" value="MBV4553014.1"/>
    <property type="molecule type" value="Genomic_DNA"/>
</dbReference>
<reference evidence="8" key="3">
    <citation type="submission" date="2021-06" db="EMBL/GenBank/DDBJ databases">
        <title>Updating the genus Pseudomonas: Description of 43 new species and partition of the Pseudomonas putida group.</title>
        <authorList>
            <person name="Girard L."/>
            <person name="Lood C."/>
            <person name="Vandamme P."/>
            <person name="Rokni-Zadeh H."/>
            <person name="Van Noort V."/>
            <person name="Hofte M."/>
            <person name="Lavigne R."/>
            <person name="De Mot R."/>
        </authorList>
    </citation>
    <scope>NUCLEOTIDE SEQUENCE</scope>
    <source>
        <strain evidence="8">SWRI102</strain>
    </source>
</reference>
<evidence type="ECO:0000313" key="7">
    <source>
        <dbReference type="EMBL" id="MBC3395164.1"/>
    </source>
</evidence>
<proteinExistence type="predicted"/>
<dbReference type="GO" id="GO:0016746">
    <property type="term" value="F:acyltransferase activity"/>
    <property type="evidence" value="ECO:0007669"/>
    <property type="project" value="UniProtKB-KW"/>
</dbReference>
<sequence>MDKVVIGVWPSPGFINSVAYVEARSDGARVVIGAGTSINNGLVIIADKKTVEIGKDCLIGTNVYISDSDFHGLELDNRRSGNYLCDSVTISNNVFIGNDVRILKGVTIGEGAVIANSAVVTKDVEPGSVYAGVPAKFIKRLEVNV</sequence>
<dbReference type="Pfam" id="PF14602">
    <property type="entry name" value="Hexapep_2"/>
    <property type="match status" value="1"/>
</dbReference>
<dbReference type="SUPFAM" id="SSF51161">
    <property type="entry name" value="Trimeric LpxA-like enzymes"/>
    <property type="match status" value="1"/>
</dbReference>